<dbReference type="InterPro" id="IPR008942">
    <property type="entry name" value="ENTH_VHS"/>
</dbReference>
<dbReference type="CDD" id="cd16985">
    <property type="entry name" value="ANTH_N_AP180"/>
    <property type="match status" value="1"/>
</dbReference>
<organism evidence="13 14">
    <name type="scientific">Ceratosolen solmsi marchali</name>
    <dbReference type="NCBI Taxonomy" id="326594"/>
    <lineage>
        <taxon>Eukaryota</taxon>
        <taxon>Metazoa</taxon>
        <taxon>Ecdysozoa</taxon>
        <taxon>Arthropoda</taxon>
        <taxon>Hexapoda</taxon>
        <taxon>Insecta</taxon>
        <taxon>Pterygota</taxon>
        <taxon>Neoptera</taxon>
        <taxon>Endopterygota</taxon>
        <taxon>Hymenoptera</taxon>
        <taxon>Apocrita</taxon>
        <taxon>Proctotrupomorpha</taxon>
        <taxon>Chalcidoidea</taxon>
        <taxon>Agaonidae</taxon>
        <taxon>Agaoninae</taxon>
        <taxon>Ceratosolen</taxon>
    </lineage>
</organism>
<sequence>MAGQTINDRLLAARHSLAGQGLAKSVCKATTEEMIAPKKKHLDYLIHCTNEPNVSIPQLANLLIERSQNTNWTVVFKALITVHHMMCYGNERFTQYLASSNSTFQLSNFLDKSGVQVGAAGARVGYDMSPFIRRYAKYLNEKALSYRTVAFDFCKVKRGKDDGTLRTMNAEKLLKTLPVLQAQLDSLLEFDCSANDLTNGVISMAFMLLFRDLIRLFACYNDGIINLLEKYFDMNKKQCRDALDLYKKFLIRMDRVGEFLKVAENVGIDKGELPDLTKAPSSLLDALEQHLASLEGRKGSAANTPTQSASTAFGTAASNQRLENTGNGHIDEALRQQALAEEEAVMNQYKAKVQSPTGGPSTNPFLSSPTNNVNQPIVDLFGGASTTDSQKASDDLLQLAGNPFADMFGGSQPTAAPPTSVQNNMWMTNGNGFAVAPSATNNFVTDNNFSSVFGNQDQQSASGQPANPTTGTPATGKVLTGDLDSSLASLAQNLSINKSAQQQVKGMQWNSPKNSAKTGGTAGWTPQPMAATTGAGYRPMGQGMTQLPSTTTMGFPPQPTPLGMQGMPMGMQGMQGVRPMMGAAAAPGGMMMPGAPVTAGGQPAAPMMAGVPIQQQPQPQQPPQGNQVQLDPFGAL</sequence>
<evidence type="ECO:0000256" key="3">
    <source>
        <dbReference type="ARBA" id="ARBA00004600"/>
    </source>
</evidence>
<dbReference type="GO" id="GO:0030136">
    <property type="term" value="C:clathrin-coated vesicle"/>
    <property type="evidence" value="ECO:0007669"/>
    <property type="project" value="UniProtKB-SubCell"/>
</dbReference>
<accession>A0AAJ7DVR9</accession>
<dbReference type="GO" id="GO:0040011">
    <property type="term" value="P:locomotion"/>
    <property type="evidence" value="ECO:0007669"/>
    <property type="project" value="UniProtKB-ARBA"/>
</dbReference>
<evidence type="ECO:0000256" key="10">
    <source>
        <dbReference type="ARBA" id="ARBA00064895"/>
    </source>
</evidence>
<dbReference type="GO" id="GO:0008021">
    <property type="term" value="C:synaptic vesicle"/>
    <property type="evidence" value="ECO:0007669"/>
    <property type="project" value="TreeGrafter"/>
</dbReference>
<keyword evidence="6" id="KW-0333">Golgi apparatus</keyword>
<dbReference type="GO" id="GO:0000149">
    <property type="term" value="F:SNARE binding"/>
    <property type="evidence" value="ECO:0007669"/>
    <property type="project" value="TreeGrafter"/>
</dbReference>
<feature type="region of interest" description="Disordered" evidence="11">
    <location>
        <begin position="505"/>
        <end position="527"/>
    </location>
</feature>
<feature type="region of interest" description="Disordered" evidence="11">
    <location>
        <begin position="450"/>
        <end position="477"/>
    </location>
</feature>
<dbReference type="GeneID" id="105362461"/>
<name>A0AAJ7DVR9_9HYME</name>
<evidence type="ECO:0000256" key="2">
    <source>
        <dbReference type="ARBA" id="ARBA00004555"/>
    </source>
</evidence>
<dbReference type="GO" id="GO:0098894">
    <property type="term" value="C:extrinsic component of presynaptic endocytic zone membrane"/>
    <property type="evidence" value="ECO:0007669"/>
    <property type="project" value="TreeGrafter"/>
</dbReference>
<dbReference type="FunFam" id="1.20.58.150:FF:000001">
    <property type="entry name" value="phosphatidylinositol-binding clathrin assembly protein-like isoform X1"/>
    <property type="match status" value="1"/>
</dbReference>
<evidence type="ECO:0000256" key="11">
    <source>
        <dbReference type="SAM" id="MobiDB-lite"/>
    </source>
</evidence>
<dbReference type="GO" id="GO:0016185">
    <property type="term" value="P:synaptic vesicle budding from presynaptic endocytic zone membrane"/>
    <property type="evidence" value="ECO:0007669"/>
    <property type="project" value="TreeGrafter"/>
</dbReference>
<dbReference type="GO" id="GO:0048268">
    <property type="term" value="P:clathrin coat assembly"/>
    <property type="evidence" value="ECO:0007669"/>
    <property type="project" value="InterPro"/>
</dbReference>
<dbReference type="InterPro" id="IPR045192">
    <property type="entry name" value="AP180-like"/>
</dbReference>
<proteinExistence type="inferred from homology"/>
<evidence type="ECO:0000256" key="8">
    <source>
        <dbReference type="ARBA" id="ARBA00023176"/>
    </source>
</evidence>
<dbReference type="InterPro" id="IPR014712">
    <property type="entry name" value="ANTH_dom_sf"/>
</dbReference>
<dbReference type="PROSITE" id="PS50942">
    <property type="entry name" value="ENTH"/>
    <property type="match status" value="1"/>
</dbReference>
<feature type="compositionally biased region" description="Polar residues" evidence="11">
    <location>
        <begin position="450"/>
        <end position="464"/>
    </location>
</feature>
<evidence type="ECO:0000256" key="6">
    <source>
        <dbReference type="ARBA" id="ARBA00023034"/>
    </source>
</evidence>
<feature type="compositionally biased region" description="Low complexity" evidence="11">
    <location>
        <begin position="465"/>
        <end position="476"/>
    </location>
</feature>
<reference evidence="14" key="1">
    <citation type="submission" date="2025-08" db="UniProtKB">
        <authorList>
            <consortium name="RefSeq"/>
        </authorList>
    </citation>
    <scope>IDENTIFICATION</scope>
</reference>
<dbReference type="InterPro" id="IPR013809">
    <property type="entry name" value="ENTH"/>
</dbReference>
<keyword evidence="13" id="KW-1185">Reference proteome</keyword>
<keyword evidence="8" id="KW-0168">Coated pit</keyword>
<feature type="compositionally biased region" description="Polar residues" evidence="11">
    <location>
        <begin position="505"/>
        <end position="518"/>
    </location>
</feature>
<dbReference type="FunFam" id="1.25.40.90:FF:000017">
    <property type="entry name" value="Phosphatidylinositol-binding clathrin assembly protein LAP"/>
    <property type="match status" value="1"/>
</dbReference>
<comment type="similarity">
    <text evidence="4">Belongs to the PICALM/SNAP91 family.</text>
</comment>
<keyword evidence="9" id="KW-0968">Cytoplasmic vesicle</keyword>
<dbReference type="GO" id="GO:0032050">
    <property type="term" value="F:clathrin heavy chain binding"/>
    <property type="evidence" value="ECO:0007669"/>
    <property type="project" value="TreeGrafter"/>
</dbReference>
<evidence type="ECO:0000256" key="4">
    <source>
        <dbReference type="ARBA" id="ARBA00008011"/>
    </source>
</evidence>
<dbReference type="GO" id="GO:0005794">
    <property type="term" value="C:Golgi apparatus"/>
    <property type="evidence" value="ECO:0007669"/>
    <property type="project" value="UniProtKB-SubCell"/>
</dbReference>
<gene>
    <name evidence="14" type="primary">LOC105362461</name>
</gene>
<dbReference type="Pfam" id="PF07651">
    <property type="entry name" value="ANTH"/>
    <property type="match status" value="1"/>
</dbReference>
<comment type="subunit">
    <text evidence="10">Binds clathrin and phosphatidylinositol 4,5-bisphosphate.</text>
</comment>
<dbReference type="Gene3D" id="1.25.40.90">
    <property type="match status" value="1"/>
</dbReference>
<evidence type="ECO:0000256" key="1">
    <source>
        <dbReference type="ARBA" id="ARBA00004132"/>
    </source>
</evidence>
<dbReference type="SUPFAM" id="SSF89009">
    <property type="entry name" value="GAT-like domain"/>
    <property type="match status" value="1"/>
</dbReference>
<dbReference type="GO" id="GO:0005905">
    <property type="term" value="C:clathrin-coated pit"/>
    <property type="evidence" value="ECO:0007669"/>
    <property type="project" value="UniProtKB-SubCell"/>
</dbReference>
<evidence type="ECO:0000256" key="9">
    <source>
        <dbReference type="ARBA" id="ARBA00023329"/>
    </source>
</evidence>
<keyword evidence="7" id="KW-0472">Membrane</keyword>
<dbReference type="SMART" id="SM00273">
    <property type="entry name" value="ENTH"/>
    <property type="match status" value="1"/>
</dbReference>
<dbReference type="CTD" id="7939"/>
<dbReference type="GO" id="GO:0005545">
    <property type="term" value="F:1-phosphatidylinositol binding"/>
    <property type="evidence" value="ECO:0007669"/>
    <property type="project" value="InterPro"/>
</dbReference>
<dbReference type="PANTHER" id="PTHR22951">
    <property type="entry name" value="CLATHRIN ASSEMBLY PROTEIN"/>
    <property type="match status" value="1"/>
</dbReference>
<dbReference type="InterPro" id="IPR011417">
    <property type="entry name" value="ANTH_dom"/>
</dbReference>
<evidence type="ECO:0000256" key="5">
    <source>
        <dbReference type="ARBA" id="ARBA00022583"/>
    </source>
</evidence>
<evidence type="ECO:0000256" key="7">
    <source>
        <dbReference type="ARBA" id="ARBA00023136"/>
    </source>
</evidence>
<evidence type="ECO:0000313" key="13">
    <source>
        <dbReference type="Proteomes" id="UP000695007"/>
    </source>
</evidence>
<dbReference type="SUPFAM" id="SSF48464">
    <property type="entry name" value="ENTH/VHS domain"/>
    <property type="match status" value="1"/>
</dbReference>
<dbReference type="Gene3D" id="1.20.58.150">
    <property type="entry name" value="ANTH domain"/>
    <property type="match status" value="1"/>
</dbReference>
<dbReference type="GO" id="GO:0072583">
    <property type="term" value="P:clathrin-dependent endocytosis"/>
    <property type="evidence" value="ECO:0007669"/>
    <property type="project" value="InterPro"/>
</dbReference>
<dbReference type="PANTHER" id="PTHR22951:SF5">
    <property type="entry name" value="PHOSPHATIDYLINOSITOL-BINDING CLATHRIN ASSEMBLY PROTEIN LAP"/>
    <property type="match status" value="1"/>
</dbReference>
<protein>
    <submittedName>
        <fullName evidence="14">Phosphatidylinositol-binding clathrin assembly protein LAP isoform X9</fullName>
    </submittedName>
</protein>
<dbReference type="RefSeq" id="XP_011498208.1">
    <property type="nucleotide sequence ID" value="XM_011499906.1"/>
</dbReference>
<evidence type="ECO:0000259" key="12">
    <source>
        <dbReference type="PROSITE" id="PS50942"/>
    </source>
</evidence>
<dbReference type="GO" id="GO:0005546">
    <property type="term" value="F:phosphatidylinositol-4,5-bisphosphate binding"/>
    <property type="evidence" value="ECO:0007669"/>
    <property type="project" value="TreeGrafter"/>
</dbReference>
<evidence type="ECO:0000313" key="14">
    <source>
        <dbReference type="RefSeq" id="XP_011498208.1"/>
    </source>
</evidence>
<dbReference type="Proteomes" id="UP000695007">
    <property type="component" value="Unplaced"/>
</dbReference>
<keyword evidence="5" id="KW-0254">Endocytosis</keyword>
<feature type="domain" description="ENTH" evidence="12">
    <location>
        <begin position="14"/>
        <end position="153"/>
    </location>
</feature>
<feature type="region of interest" description="Disordered" evidence="11">
    <location>
        <begin position="612"/>
        <end position="636"/>
    </location>
</feature>
<dbReference type="AlphaFoldDB" id="A0AAJ7DVR9"/>
<comment type="subcellular location">
    <subcellularLocation>
        <location evidence="1">Cytoplasmic vesicle</location>
        <location evidence="1">Clathrin-coated vesicle</location>
    </subcellularLocation>
    <subcellularLocation>
        <location evidence="2">Golgi apparatus</location>
    </subcellularLocation>
    <subcellularLocation>
        <location evidence="3">Membrane</location>
        <location evidence="3">Clathrin-coated pit</location>
    </subcellularLocation>
</comment>